<accession>A0A3N4KNE4</accession>
<protein>
    <submittedName>
        <fullName evidence="2">Uncharacterized protein</fullName>
    </submittedName>
</protein>
<keyword evidence="3" id="KW-1185">Reference proteome</keyword>
<sequence>MKDILSPFHNRKTNPKIHPETPQKKPPMAEPIYPELGNKPWNELSYNLLLELRQTATAFAGPPEDPIYYLEFDTLMSALSLRRYGKPPSTADCSIPEDIVTRIKNQDSRRRHLSDVMINSEHENADLPHPFDLERCRMALSRAWPHIEATSQTDMWWRLEVMSWYEDWKEARMLRASNIPGTMEKVLIMLRTAYREFREQRKQGKKQQEWEREEQAREFEAHKRICGFPTCERCRGWRRKMYFAHKKIALITVGSL</sequence>
<dbReference type="Proteomes" id="UP000277580">
    <property type="component" value="Unassembled WGS sequence"/>
</dbReference>
<evidence type="ECO:0000313" key="2">
    <source>
        <dbReference type="EMBL" id="RPB12020.1"/>
    </source>
</evidence>
<feature type="region of interest" description="Disordered" evidence="1">
    <location>
        <begin position="1"/>
        <end position="27"/>
    </location>
</feature>
<dbReference type="OrthoDB" id="5371375at2759"/>
<gene>
    <name evidence="2" type="ORF">P167DRAFT_588904</name>
</gene>
<evidence type="ECO:0000256" key="1">
    <source>
        <dbReference type="SAM" id="MobiDB-lite"/>
    </source>
</evidence>
<name>A0A3N4KNE4_9PEZI</name>
<organism evidence="2 3">
    <name type="scientific">Morchella conica CCBAS932</name>
    <dbReference type="NCBI Taxonomy" id="1392247"/>
    <lineage>
        <taxon>Eukaryota</taxon>
        <taxon>Fungi</taxon>
        <taxon>Dikarya</taxon>
        <taxon>Ascomycota</taxon>
        <taxon>Pezizomycotina</taxon>
        <taxon>Pezizomycetes</taxon>
        <taxon>Pezizales</taxon>
        <taxon>Morchellaceae</taxon>
        <taxon>Morchella</taxon>
    </lineage>
</organism>
<dbReference type="InParanoid" id="A0A3N4KNE4"/>
<reference evidence="2 3" key="1">
    <citation type="journal article" date="2018" name="Nat. Ecol. Evol.">
        <title>Pezizomycetes genomes reveal the molecular basis of ectomycorrhizal truffle lifestyle.</title>
        <authorList>
            <person name="Murat C."/>
            <person name="Payen T."/>
            <person name="Noel B."/>
            <person name="Kuo A."/>
            <person name="Morin E."/>
            <person name="Chen J."/>
            <person name="Kohler A."/>
            <person name="Krizsan K."/>
            <person name="Balestrini R."/>
            <person name="Da Silva C."/>
            <person name="Montanini B."/>
            <person name="Hainaut M."/>
            <person name="Levati E."/>
            <person name="Barry K.W."/>
            <person name="Belfiori B."/>
            <person name="Cichocki N."/>
            <person name="Clum A."/>
            <person name="Dockter R.B."/>
            <person name="Fauchery L."/>
            <person name="Guy J."/>
            <person name="Iotti M."/>
            <person name="Le Tacon F."/>
            <person name="Lindquist E.A."/>
            <person name="Lipzen A."/>
            <person name="Malagnac F."/>
            <person name="Mello A."/>
            <person name="Molinier V."/>
            <person name="Miyauchi S."/>
            <person name="Poulain J."/>
            <person name="Riccioni C."/>
            <person name="Rubini A."/>
            <person name="Sitrit Y."/>
            <person name="Splivallo R."/>
            <person name="Traeger S."/>
            <person name="Wang M."/>
            <person name="Zifcakova L."/>
            <person name="Wipf D."/>
            <person name="Zambonelli A."/>
            <person name="Paolocci F."/>
            <person name="Nowrousian M."/>
            <person name="Ottonello S."/>
            <person name="Baldrian P."/>
            <person name="Spatafora J.W."/>
            <person name="Henrissat B."/>
            <person name="Nagy L.G."/>
            <person name="Aury J.M."/>
            <person name="Wincker P."/>
            <person name="Grigoriev I.V."/>
            <person name="Bonfante P."/>
            <person name="Martin F.M."/>
        </authorList>
    </citation>
    <scope>NUCLEOTIDE SEQUENCE [LARGE SCALE GENOMIC DNA]</scope>
    <source>
        <strain evidence="2 3">CCBAS932</strain>
    </source>
</reference>
<proteinExistence type="predicted"/>
<dbReference type="AlphaFoldDB" id="A0A3N4KNE4"/>
<evidence type="ECO:0000313" key="3">
    <source>
        <dbReference type="Proteomes" id="UP000277580"/>
    </source>
</evidence>
<dbReference type="EMBL" id="ML119131">
    <property type="protein sequence ID" value="RPB12020.1"/>
    <property type="molecule type" value="Genomic_DNA"/>
</dbReference>